<feature type="compositionally biased region" description="Basic and acidic residues" evidence="2">
    <location>
        <begin position="101"/>
        <end position="129"/>
    </location>
</feature>
<name>A0A6J4P545_9ACTN</name>
<feature type="region of interest" description="Disordered" evidence="2">
    <location>
        <begin position="27"/>
        <end position="58"/>
    </location>
</feature>
<dbReference type="PANTHER" id="PTHR33823:SF4">
    <property type="entry name" value="GENERAL STRESS PROTEIN 16O"/>
    <property type="match status" value="1"/>
</dbReference>
<gene>
    <name evidence="3" type="ORF">AVDCRST_MAG03-1231</name>
</gene>
<dbReference type="EMBL" id="CADCUT010000068">
    <property type="protein sequence ID" value="CAA9401239.1"/>
    <property type="molecule type" value="Genomic_DNA"/>
</dbReference>
<organism evidence="3">
    <name type="scientific">uncultured Rubrobacteraceae bacterium</name>
    <dbReference type="NCBI Taxonomy" id="349277"/>
    <lineage>
        <taxon>Bacteria</taxon>
        <taxon>Bacillati</taxon>
        <taxon>Actinomycetota</taxon>
        <taxon>Rubrobacteria</taxon>
        <taxon>Rubrobacterales</taxon>
        <taxon>Rubrobacteraceae</taxon>
        <taxon>environmental samples</taxon>
    </lineage>
</organism>
<evidence type="ECO:0000313" key="3">
    <source>
        <dbReference type="EMBL" id="CAA9401239.1"/>
    </source>
</evidence>
<feature type="compositionally biased region" description="Basic and acidic residues" evidence="2">
    <location>
        <begin position="36"/>
        <end position="52"/>
    </location>
</feature>
<evidence type="ECO:0000256" key="1">
    <source>
        <dbReference type="PROSITE-ProRule" id="PRU00510"/>
    </source>
</evidence>
<sequence length="129" mass="14729">MANTDIDETFVAGQKERLLQIREELQRIQSGMQGDEQNRSEEEADLSQHDSGDMSQQMFTREMDATIGEQAGRRLEDVERALTKIEEGTYGLSDESGEPIARGRLEAAPEALRTMEEQRSFERERRPPV</sequence>
<dbReference type="AlphaFoldDB" id="A0A6J4P545"/>
<reference evidence="3" key="1">
    <citation type="submission" date="2020-02" db="EMBL/GenBank/DDBJ databases">
        <authorList>
            <person name="Meier V. D."/>
        </authorList>
    </citation>
    <scope>NUCLEOTIDE SEQUENCE</scope>
    <source>
        <strain evidence="3">AVDCRST_MAG03</strain>
    </source>
</reference>
<dbReference type="PROSITE" id="PS51128">
    <property type="entry name" value="ZF_DKSA_2"/>
    <property type="match status" value="1"/>
</dbReference>
<dbReference type="PANTHER" id="PTHR33823">
    <property type="entry name" value="RNA POLYMERASE-BINDING TRANSCRIPTION FACTOR DKSA-RELATED"/>
    <property type="match status" value="1"/>
</dbReference>
<feature type="region of interest" description="Disordered" evidence="2">
    <location>
        <begin position="86"/>
        <end position="129"/>
    </location>
</feature>
<dbReference type="Gene3D" id="1.20.120.910">
    <property type="entry name" value="DksA, coiled-coil domain"/>
    <property type="match status" value="1"/>
</dbReference>
<proteinExistence type="predicted"/>
<accession>A0A6J4P545</accession>
<evidence type="ECO:0000256" key="2">
    <source>
        <dbReference type="SAM" id="MobiDB-lite"/>
    </source>
</evidence>
<feature type="zinc finger region" description="dksA C4-type" evidence="1">
    <location>
        <begin position="93"/>
        <end position="117"/>
    </location>
</feature>
<dbReference type="SUPFAM" id="SSF109635">
    <property type="entry name" value="DnaK suppressor protein DksA, alpha-hairpin domain"/>
    <property type="match status" value="1"/>
</dbReference>
<protein>
    <submittedName>
        <fullName evidence="3">DnaK suppressor protein</fullName>
    </submittedName>
</protein>
<dbReference type="InterPro" id="IPR037187">
    <property type="entry name" value="DnaK_N"/>
</dbReference>